<keyword evidence="10" id="KW-0805">Transcription regulation</keyword>
<dbReference type="EMBL" id="CP144695">
    <property type="protein sequence ID" value="WVZ06807.1"/>
    <property type="molecule type" value="Genomic_DNA"/>
</dbReference>
<sequence length="878" mass="98317">MSRLGFKHEVYDGDKHVGELDVFPTTPFHNFRFPNNEIRIHHFSAKSERCPPLSILQTIAAFNVHCKLDSSVAAEQKELISIHASCFYEMKTAVVLVNDEEIHLVSMPSKRKKFPCFWCFAVPVGLYDACLGMLNLRCLAIVFDLDETLIVANTMKSFEDRIEALRSWLSREIDPLRVQGMSAELKRYLEDRLLLKQFAESDCVVDNGKVYKVQMEEVSPHSGSHEKLIRPVVRLQDRNIVLTRINPEIRDTSVLVRLRPAWEDLRCYLTAKGRKRFEVYVCTMAERDYALEMWRLLDPEAHLIGPKQILERVICVKSGSRKSLPNVFQDGMCHPKMAMVIDDRSKVWEDKDQPRVHVVPAFTPYYAPQAETANAVPVLCVARNVACNVRGCFFKEFDESLLQRIAEIFFEDDIGILPHPPDVSNYLMSEDMPNGNTNAPLSEGINGAEVERRLSQPGDKFPVDLVAQPMANSVEFRHEPSQPTAGIISGVSGPGSSRILIPSLKPGLLGPPVKHEGSSVDRDYDMRKGVLGMRHGPDIRGQISAEPPLISRPPNQASTSLTPQPFGGGLVEDDITNRTQTNNWSIASGKESNVIKSERYQAQLKPFSHSVVGSPPNVVHQQALQLKTEEATSVSDLQRQNAPSKPLLSEDGISQNHASSNCKDLQNEAGKLNLLPPLSIQVLQEIGRRCNSKVEFKSILSTSKDLQFSVEVLFTGEKIGVGMGRTRKDAQQQAAENALRSLAGILIIQADGLVIVAASSVTSLRVMFTGIYEDFICFLVSDNIYSLLDNKYLNLPLHSINYAYLVENISILGQREKYVAHVEPQCRVVDREFDKLSLGRDNGFLWDVVNPESNELQTEDRVPRENASEVGFLNVFSS</sequence>
<feature type="domain" description="FCP1 homology" evidence="18">
    <location>
        <begin position="134"/>
        <end position="382"/>
    </location>
</feature>
<evidence type="ECO:0000256" key="7">
    <source>
        <dbReference type="ARBA" id="ARBA00022723"/>
    </source>
</evidence>
<dbReference type="PROSITE" id="PS50137">
    <property type="entry name" value="DS_RBD"/>
    <property type="match status" value="1"/>
</dbReference>
<keyword evidence="7" id="KW-0479">Metal-binding</keyword>
<dbReference type="InterPro" id="IPR039189">
    <property type="entry name" value="Fcp1"/>
</dbReference>
<dbReference type="GO" id="GO:0005634">
    <property type="term" value="C:nucleus"/>
    <property type="evidence" value="ECO:0007669"/>
    <property type="project" value="UniProtKB-SubCell"/>
</dbReference>
<feature type="compositionally biased region" description="Polar residues" evidence="16">
    <location>
        <begin position="630"/>
        <end position="643"/>
    </location>
</feature>
<evidence type="ECO:0000256" key="13">
    <source>
        <dbReference type="ARBA" id="ARBA00047761"/>
    </source>
</evidence>
<dbReference type="Pfam" id="PF03031">
    <property type="entry name" value="NIF"/>
    <property type="match status" value="1"/>
</dbReference>
<evidence type="ECO:0000313" key="20">
    <source>
        <dbReference type="Proteomes" id="UP001374535"/>
    </source>
</evidence>
<dbReference type="GO" id="GO:0045892">
    <property type="term" value="P:negative regulation of DNA-templated transcription"/>
    <property type="evidence" value="ECO:0007669"/>
    <property type="project" value="UniProtKB-ARBA"/>
</dbReference>
<dbReference type="FunFam" id="3.40.50.1000:FF:000035">
    <property type="entry name" value="RNA polymerase II C-terminal domain phosphatase-like 1"/>
    <property type="match status" value="1"/>
</dbReference>
<reference evidence="19 20" key="1">
    <citation type="journal article" date="2023" name="Life. Sci Alliance">
        <title>Evolutionary insights into 3D genome organization and epigenetic landscape of Vigna mungo.</title>
        <authorList>
            <person name="Junaid A."/>
            <person name="Singh B."/>
            <person name="Bhatia S."/>
        </authorList>
    </citation>
    <scope>NUCLEOTIDE SEQUENCE [LARGE SCALE GENOMIC DNA]</scope>
    <source>
        <strain evidence="19">Urdbean</strain>
    </source>
</reference>
<dbReference type="InterPro" id="IPR014720">
    <property type="entry name" value="dsRBD_dom"/>
</dbReference>
<dbReference type="Proteomes" id="UP001374535">
    <property type="component" value="Chromosome 6"/>
</dbReference>
<evidence type="ECO:0000256" key="14">
    <source>
        <dbReference type="ARBA" id="ARBA00048336"/>
    </source>
</evidence>
<evidence type="ECO:0000256" key="10">
    <source>
        <dbReference type="ARBA" id="ARBA00023015"/>
    </source>
</evidence>
<evidence type="ECO:0000256" key="16">
    <source>
        <dbReference type="SAM" id="MobiDB-lite"/>
    </source>
</evidence>
<dbReference type="GO" id="GO:0003723">
    <property type="term" value="F:RNA binding"/>
    <property type="evidence" value="ECO:0007669"/>
    <property type="project" value="UniProtKB-UniRule"/>
</dbReference>
<evidence type="ECO:0000256" key="6">
    <source>
        <dbReference type="ARBA" id="ARBA00022473"/>
    </source>
</evidence>
<evidence type="ECO:0000256" key="4">
    <source>
        <dbReference type="ARBA" id="ARBA00004123"/>
    </source>
</evidence>
<dbReference type="Gene3D" id="3.30.160.20">
    <property type="match status" value="1"/>
</dbReference>
<dbReference type="AlphaFoldDB" id="A0AAQ3NBP0"/>
<dbReference type="SUPFAM" id="SSF56784">
    <property type="entry name" value="HAD-like"/>
    <property type="match status" value="1"/>
</dbReference>
<comment type="subcellular location">
    <subcellularLocation>
        <location evidence="4">Nucleus</location>
    </subcellularLocation>
</comment>
<feature type="region of interest" description="Disordered" evidence="16">
    <location>
        <begin position="630"/>
        <end position="661"/>
    </location>
</feature>
<comment type="cofactor">
    <cofactor evidence="3">
        <name>Mg(2+)</name>
        <dbReference type="ChEBI" id="CHEBI:18420"/>
    </cofactor>
</comment>
<gene>
    <name evidence="19" type="ORF">V8G54_020153</name>
</gene>
<evidence type="ECO:0000256" key="5">
    <source>
        <dbReference type="ARBA" id="ARBA00013081"/>
    </source>
</evidence>
<feature type="domain" description="DRBM" evidence="17">
    <location>
        <begin position="678"/>
        <end position="744"/>
    </location>
</feature>
<dbReference type="GO" id="GO:0046872">
    <property type="term" value="F:metal ion binding"/>
    <property type="evidence" value="ECO:0007669"/>
    <property type="project" value="UniProtKB-KW"/>
</dbReference>
<dbReference type="InterPro" id="IPR023214">
    <property type="entry name" value="HAD_sf"/>
</dbReference>
<evidence type="ECO:0000256" key="9">
    <source>
        <dbReference type="ARBA" id="ARBA00022884"/>
    </source>
</evidence>
<dbReference type="GO" id="GO:0009755">
    <property type="term" value="P:hormone-mediated signaling pathway"/>
    <property type="evidence" value="ECO:0007669"/>
    <property type="project" value="UniProtKB-ARBA"/>
</dbReference>
<comment type="cofactor">
    <cofactor evidence="1">
        <name>Mn(2+)</name>
        <dbReference type="ChEBI" id="CHEBI:29035"/>
    </cofactor>
</comment>
<dbReference type="SMART" id="SM00358">
    <property type="entry name" value="DSRM"/>
    <property type="match status" value="1"/>
</dbReference>
<dbReference type="Gene3D" id="3.40.50.1000">
    <property type="entry name" value="HAD superfamily/HAD-like"/>
    <property type="match status" value="1"/>
</dbReference>
<dbReference type="InterPro" id="IPR004274">
    <property type="entry name" value="FCP1_dom"/>
</dbReference>
<dbReference type="Pfam" id="PF00035">
    <property type="entry name" value="dsrm"/>
    <property type="match status" value="1"/>
</dbReference>
<keyword evidence="9 15" id="KW-0694">RNA-binding</keyword>
<protein>
    <recommendedName>
        <fullName evidence="5">protein-serine/threonine phosphatase</fullName>
        <ecNumber evidence="5">3.1.3.16</ecNumber>
    </recommendedName>
</protein>
<dbReference type="GO" id="GO:0008420">
    <property type="term" value="F:RNA polymerase II CTD heptapeptide repeat phosphatase activity"/>
    <property type="evidence" value="ECO:0007669"/>
    <property type="project" value="InterPro"/>
</dbReference>
<evidence type="ECO:0000256" key="11">
    <source>
        <dbReference type="ARBA" id="ARBA00023163"/>
    </source>
</evidence>
<evidence type="ECO:0000256" key="2">
    <source>
        <dbReference type="ARBA" id="ARBA00001941"/>
    </source>
</evidence>
<keyword evidence="11" id="KW-0804">Transcription</keyword>
<evidence type="ECO:0000259" key="17">
    <source>
        <dbReference type="PROSITE" id="PS50137"/>
    </source>
</evidence>
<keyword evidence="20" id="KW-1185">Reference proteome</keyword>
<evidence type="ECO:0000256" key="15">
    <source>
        <dbReference type="PROSITE-ProRule" id="PRU00266"/>
    </source>
</evidence>
<evidence type="ECO:0000259" key="18">
    <source>
        <dbReference type="PROSITE" id="PS50969"/>
    </source>
</evidence>
<proteinExistence type="predicted"/>
<dbReference type="PROSITE" id="PS50969">
    <property type="entry name" value="FCP1"/>
    <property type="match status" value="1"/>
</dbReference>
<evidence type="ECO:0000256" key="1">
    <source>
        <dbReference type="ARBA" id="ARBA00001936"/>
    </source>
</evidence>
<organism evidence="19 20">
    <name type="scientific">Vigna mungo</name>
    <name type="common">Black gram</name>
    <name type="synonym">Phaseolus mungo</name>
    <dbReference type="NCBI Taxonomy" id="3915"/>
    <lineage>
        <taxon>Eukaryota</taxon>
        <taxon>Viridiplantae</taxon>
        <taxon>Streptophyta</taxon>
        <taxon>Embryophyta</taxon>
        <taxon>Tracheophyta</taxon>
        <taxon>Spermatophyta</taxon>
        <taxon>Magnoliopsida</taxon>
        <taxon>eudicotyledons</taxon>
        <taxon>Gunneridae</taxon>
        <taxon>Pentapetalae</taxon>
        <taxon>rosids</taxon>
        <taxon>fabids</taxon>
        <taxon>Fabales</taxon>
        <taxon>Fabaceae</taxon>
        <taxon>Papilionoideae</taxon>
        <taxon>50 kb inversion clade</taxon>
        <taxon>NPAAA clade</taxon>
        <taxon>indigoferoid/millettioid clade</taxon>
        <taxon>Phaseoleae</taxon>
        <taxon>Vigna</taxon>
    </lineage>
</organism>
<dbReference type="InterPro" id="IPR036412">
    <property type="entry name" value="HAD-like_sf"/>
</dbReference>
<keyword evidence="12" id="KW-0539">Nucleus</keyword>
<dbReference type="FunFam" id="3.30.160.20:FF:000035">
    <property type="entry name" value="RNA polymerase II C-terminal domain phosphatase-like 2"/>
    <property type="match status" value="1"/>
</dbReference>
<dbReference type="CDD" id="cd10845">
    <property type="entry name" value="DSRM_RNAse_III_family"/>
    <property type="match status" value="1"/>
</dbReference>
<dbReference type="SUPFAM" id="SSF54768">
    <property type="entry name" value="dsRNA-binding domain-like"/>
    <property type="match status" value="1"/>
</dbReference>
<dbReference type="SMART" id="SM00577">
    <property type="entry name" value="CPDc"/>
    <property type="match status" value="1"/>
</dbReference>
<keyword evidence="6" id="KW-0217">Developmental protein</keyword>
<evidence type="ECO:0000256" key="12">
    <source>
        <dbReference type="ARBA" id="ARBA00023242"/>
    </source>
</evidence>
<evidence type="ECO:0000256" key="8">
    <source>
        <dbReference type="ARBA" id="ARBA00022801"/>
    </source>
</evidence>
<feature type="compositionally biased region" description="Polar residues" evidence="16">
    <location>
        <begin position="652"/>
        <end position="661"/>
    </location>
</feature>
<name>A0AAQ3NBP0_VIGMU</name>
<comment type="cofactor">
    <cofactor evidence="2">
        <name>Co(2+)</name>
        <dbReference type="ChEBI" id="CHEBI:48828"/>
    </cofactor>
</comment>
<comment type="catalytic activity">
    <reaction evidence="14">
        <text>O-phospho-L-threonyl-[protein] + H2O = L-threonyl-[protein] + phosphate</text>
        <dbReference type="Rhea" id="RHEA:47004"/>
        <dbReference type="Rhea" id="RHEA-COMP:11060"/>
        <dbReference type="Rhea" id="RHEA-COMP:11605"/>
        <dbReference type="ChEBI" id="CHEBI:15377"/>
        <dbReference type="ChEBI" id="CHEBI:30013"/>
        <dbReference type="ChEBI" id="CHEBI:43474"/>
        <dbReference type="ChEBI" id="CHEBI:61977"/>
        <dbReference type="EC" id="3.1.3.16"/>
    </reaction>
</comment>
<accession>A0AAQ3NBP0</accession>
<dbReference type="PANTHER" id="PTHR23081:SF24">
    <property type="entry name" value="RNA POLYMERASE II C-TERMINAL DOMAIN PHOSPHATASE-LIKE 2"/>
    <property type="match status" value="1"/>
</dbReference>
<evidence type="ECO:0000313" key="19">
    <source>
        <dbReference type="EMBL" id="WVZ06807.1"/>
    </source>
</evidence>
<evidence type="ECO:0000256" key="3">
    <source>
        <dbReference type="ARBA" id="ARBA00001946"/>
    </source>
</evidence>
<comment type="catalytic activity">
    <reaction evidence="13">
        <text>O-phospho-L-seryl-[protein] + H2O = L-seryl-[protein] + phosphate</text>
        <dbReference type="Rhea" id="RHEA:20629"/>
        <dbReference type="Rhea" id="RHEA-COMP:9863"/>
        <dbReference type="Rhea" id="RHEA-COMP:11604"/>
        <dbReference type="ChEBI" id="CHEBI:15377"/>
        <dbReference type="ChEBI" id="CHEBI:29999"/>
        <dbReference type="ChEBI" id="CHEBI:43474"/>
        <dbReference type="ChEBI" id="CHEBI:83421"/>
        <dbReference type="EC" id="3.1.3.16"/>
    </reaction>
</comment>
<keyword evidence="8" id="KW-0378">Hydrolase</keyword>
<dbReference type="PANTHER" id="PTHR23081">
    <property type="entry name" value="RNA POLYMERASE II CTD PHOSPHATASE"/>
    <property type="match status" value="1"/>
</dbReference>
<dbReference type="EC" id="3.1.3.16" evidence="5"/>